<organism evidence="1 2">
    <name type="scientific">Stenotrophomonas nematodicola</name>
    <dbReference type="NCBI Taxonomy" id="2656746"/>
    <lineage>
        <taxon>Bacteria</taxon>
        <taxon>Pseudomonadati</taxon>
        <taxon>Pseudomonadota</taxon>
        <taxon>Gammaproteobacteria</taxon>
        <taxon>Lysobacterales</taxon>
        <taxon>Lysobacteraceae</taxon>
        <taxon>Stenotrophomonas</taxon>
    </lineage>
</organism>
<dbReference type="EMBL" id="JBHGCJ010000019">
    <property type="protein sequence ID" value="MFG6111281.1"/>
    <property type="molecule type" value="Genomic_DNA"/>
</dbReference>
<protein>
    <submittedName>
        <fullName evidence="1">Uncharacterized protein</fullName>
    </submittedName>
</protein>
<dbReference type="Proteomes" id="UP001605261">
    <property type="component" value="Unassembled WGS sequence"/>
</dbReference>
<reference evidence="1 2" key="1">
    <citation type="submission" date="2024-09" db="EMBL/GenBank/DDBJ databases">
        <authorList>
            <consortium name="All-Russian atlas of soil microorganisms"/>
            <consortium name="as a basis for the search for new antimicrobial producers and enzymes with unique properties"/>
            <person name="Sokolova E.A."/>
            <person name="Voronina E.N."/>
        </authorList>
    </citation>
    <scope>NUCLEOTIDE SEQUENCE [LARGE SCALE GENOMIC DNA]</scope>
    <source>
        <strain evidence="1 2">AF-22b-331.1</strain>
    </source>
</reference>
<sequence>MPELASLGDVNAALARAHAGVDALLAPAGFERTRKTLWVQRRADTAAFVFVQRDGAGRARIRNTVEIQLQAGIRVLDSDFHALALNGPDTRDALLALRDARFHLRFNVASGDGEARCHADLARYVTTILLPWFERFAEPSALLQASARDPAAGLQPHAALGAQDQACLRQALQQGADPARVAASLALLAIKPRR</sequence>
<comment type="caution">
    <text evidence="1">The sequence shown here is derived from an EMBL/GenBank/DDBJ whole genome shotgun (WGS) entry which is preliminary data.</text>
</comment>
<gene>
    <name evidence="1" type="ORF">ACEU0G_001172</name>
</gene>
<evidence type="ECO:0000313" key="2">
    <source>
        <dbReference type="Proteomes" id="UP001605261"/>
    </source>
</evidence>
<proteinExistence type="predicted"/>
<name>A0ABW7D3C3_9GAMM</name>
<accession>A0ABW7D3C3</accession>
<evidence type="ECO:0000313" key="1">
    <source>
        <dbReference type="EMBL" id="MFG6111281.1"/>
    </source>
</evidence>
<dbReference type="RefSeq" id="WP_394164606.1">
    <property type="nucleotide sequence ID" value="NZ_JBHGCJ010000019.1"/>
</dbReference>
<keyword evidence="2" id="KW-1185">Reference proteome</keyword>